<evidence type="ECO:0000256" key="5">
    <source>
        <dbReference type="ARBA" id="ARBA00022840"/>
    </source>
</evidence>
<comment type="subcellular location">
    <subcellularLocation>
        <location evidence="1">Cytoplasm</location>
    </subcellularLocation>
</comment>
<keyword evidence="2" id="KW-0813">Transport</keyword>
<gene>
    <name evidence="10" type="ORF">FDP22_23170</name>
</gene>
<evidence type="ECO:0000256" key="1">
    <source>
        <dbReference type="ARBA" id="ARBA00004496"/>
    </source>
</evidence>
<dbReference type="EMBL" id="CP040822">
    <property type="protein sequence ID" value="QDL94776.1"/>
    <property type="molecule type" value="Genomic_DNA"/>
</dbReference>
<keyword evidence="10" id="KW-0614">Plasmid</keyword>
<dbReference type="InterPro" id="IPR000194">
    <property type="entry name" value="ATPase_F1/V1/A1_a/bsu_nucl-bd"/>
</dbReference>
<protein>
    <submittedName>
        <fullName evidence="10">FliI/YscN family ATPase</fullName>
    </submittedName>
</protein>
<dbReference type="OrthoDB" id="9801639at2"/>
<sequence>MFETLEDSLSRITPHRRAGSVIAVDTGSLQVTGVQGFAGLGDRVAIDCASSGTAGAPSRVPGEIVALSAQGARVMTYGPTDGLTLGARVWLEPDLPVLPGPGWAGRVVDAFGMPLDGRPLPQGPAPVRLRREAPPANERRLLGPRLRTGLAALDTMLPLARGQRIGVFAGSGIGKSSLLADLARGVEADRVVVVLIGERGRELREFIEHTLGPEGMARAVVVVATSDQSPLIKRRAAWMGMAVAEAFRDAGEHVLLLVDSLTRFAEAHREVALTSGEPPSLRAYPPSTAALIAGLAERAGPGLARAGQGDITGVFTVLVAGSDMEEPVADITRGILDGHVILDREIAERGRFPAIDIRRSVSRALPGVASGPENALLSRARRLLGIYEQALPMIQTGLYAAGSDAQIDEAIRLHQGLDALFARRSASVEDSFAGLAEALGAPPPGRKPA</sequence>
<dbReference type="InterPro" id="IPR003593">
    <property type="entry name" value="AAA+_ATPase"/>
</dbReference>
<evidence type="ECO:0000256" key="3">
    <source>
        <dbReference type="ARBA" id="ARBA00022490"/>
    </source>
</evidence>
<evidence type="ECO:0000259" key="9">
    <source>
        <dbReference type="SMART" id="SM00382"/>
    </source>
</evidence>
<dbReference type="PROSITE" id="PS00152">
    <property type="entry name" value="ATPASE_ALPHA_BETA"/>
    <property type="match status" value="1"/>
</dbReference>
<evidence type="ECO:0000256" key="6">
    <source>
        <dbReference type="ARBA" id="ARBA00022927"/>
    </source>
</evidence>
<evidence type="ECO:0000256" key="7">
    <source>
        <dbReference type="ARBA" id="ARBA00022967"/>
    </source>
</evidence>
<dbReference type="KEGG" id="ppru:FDP22_23170"/>
<dbReference type="InterPro" id="IPR050053">
    <property type="entry name" value="ATPase_alpha/beta_chains"/>
</dbReference>
<dbReference type="GO" id="GO:0046933">
    <property type="term" value="F:proton-transporting ATP synthase activity, rotational mechanism"/>
    <property type="evidence" value="ECO:0007669"/>
    <property type="project" value="TreeGrafter"/>
</dbReference>
<keyword evidence="4" id="KW-0547">Nucleotide-binding</keyword>
<evidence type="ECO:0000256" key="2">
    <source>
        <dbReference type="ARBA" id="ARBA00022448"/>
    </source>
</evidence>
<dbReference type="InterPro" id="IPR040627">
    <property type="entry name" value="T3SS_ATPase_C"/>
</dbReference>
<dbReference type="NCBIfam" id="TIGR01026">
    <property type="entry name" value="fliI_yscN"/>
    <property type="match status" value="1"/>
</dbReference>
<dbReference type="GO" id="GO:0005737">
    <property type="term" value="C:cytoplasm"/>
    <property type="evidence" value="ECO:0007669"/>
    <property type="project" value="UniProtKB-SubCell"/>
</dbReference>
<keyword evidence="5" id="KW-0067">ATP-binding</keyword>
<dbReference type="GO" id="GO:0016887">
    <property type="term" value="F:ATP hydrolysis activity"/>
    <property type="evidence" value="ECO:0007669"/>
    <property type="project" value="InterPro"/>
</dbReference>
<evidence type="ECO:0000256" key="4">
    <source>
        <dbReference type="ARBA" id="ARBA00022741"/>
    </source>
</evidence>
<dbReference type="GO" id="GO:0008564">
    <property type="term" value="F:protein-exporting ATPase activity"/>
    <property type="evidence" value="ECO:0007669"/>
    <property type="project" value="UniProtKB-EC"/>
</dbReference>
<reference evidence="10 11" key="1">
    <citation type="submission" date="2019-06" db="EMBL/GenBank/DDBJ databases">
        <title>Genome sequence of Rhodobacteraceae bacterium D4M1.</title>
        <authorList>
            <person name="Cao J."/>
        </authorList>
    </citation>
    <scope>NUCLEOTIDE SEQUENCE [LARGE SCALE GENOMIC DNA]</scope>
    <source>
        <strain evidence="10 11">D4M1</strain>
        <plasmid evidence="11">pd4m1d</plasmid>
    </source>
</reference>
<keyword evidence="3" id="KW-0963">Cytoplasm</keyword>
<dbReference type="Gene3D" id="3.40.50.12240">
    <property type="match status" value="1"/>
</dbReference>
<organism evidence="10 11">
    <name type="scientific">Paroceanicella profunda</name>
    <dbReference type="NCBI Taxonomy" id="2579971"/>
    <lineage>
        <taxon>Bacteria</taxon>
        <taxon>Pseudomonadati</taxon>
        <taxon>Pseudomonadota</taxon>
        <taxon>Alphaproteobacteria</taxon>
        <taxon>Rhodobacterales</taxon>
        <taxon>Paracoccaceae</taxon>
        <taxon>Paroceanicella</taxon>
    </lineage>
</organism>
<dbReference type="Pfam" id="PF00006">
    <property type="entry name" value="ATP-synt_ab"/>
    <property type="match status" value="1"/>
</dbReference>
<feature type="domain" description="AAA+ ATPase" evidence="9">
    <location>
        <begin position="161"/>
        <end position="347"/>
    </location>
</feature>
<keyword evidence="11" id="KW-1185">Reference proteome</keyword>
<evidence type="ECO:0000256" key="8">
    <source>
        <dbReference type="ARBA" id="ARBA00034006"/>
    </source>
</evidence>
<dbReference type="RefSeq" id="WP_138578610.1">
    <property type="nucleotide sequence ID" value="NZ_CP040822.1"/>
</dbReference>
<name>A0A5B8G0X1_9RHOB</name>
<dbReference type="InterPro" id="IPR027417">
    <property type="entry name" value="P-loop_NTPase"/>
</dbReference>
<dbReference type="PANTHER" id="PTHR15184">
    <property type="entry name" value="ATP SYNTHASE"/>
    <property type="match status" value="1"/>
</dbReference>
<geneLocation type="plasmid" evidence="11">
    <name>pd4m1d</name>
</geneLocation>
<accession>A0A5B8G0X1</accession>
<dbReference type="AlphaFoldDB" id="A0A5B8G0X1"/>
<dbReference type="PANTHER" id="PTHR15184:SF9">
    <property type="entry name" value="SPI-1 TYPE 3 SECRETION SYSTEM ATPASE"/>
    <property type="match status" value="1"/>
</dbReference>
<dbReference type="GO" id="GO:0030257">
    <property type="term" value="C:type III protein secretion system complex"/>
    <property type="evidence" value="ECO:0007669"/>
    <property type="project" value="InterPro"/>
</dbReference>
<dbReference type="SUPFAM" id="SSF52540">
    <property type="entry name" value="P-loop containing nucleoside triphosphate hydrolases"/>
    <property type="match status" value="1"/>
</dbReference>
<dbReference type="Pfam" id="PF18269">
    <property type="entry name" value="T3SS_ATPase_C"/>
    <property type="match status" value="1"/>
</dbReference>
<keyword evidence="6" id="KW-0653">Protein transport</keyword>
<evidence type="ECO:0000313" key="10">
    <source>
        <dbReference type="EMBL" id="QDL94776.1"/>
    </source>
</evidence>
<evidence type="ECO:0000313" key="11">
    <source>
        <dbReference type="Proteomes" id="UP000305888"/>
    </source>
</evidence>
<comment type="catalytic activity">
    <reaction evidence="8">
        <text>ATP + H2O + cellular proteinSide 1 = ADP + phosphate + cellular proteinSide 2.</text>
        <dbReference type="EC" id="7.4.2.8"/>
    </reaction>
</comment>
<dbReference type="GO" id="GO:0030254">
    <property type="term" value="P:protein secretion by the type III secretion system"/>
    <property type="evidence" value="ECO:0007669"/>
    <property type="project" value="InterPro"/>
</dbReference>
<proteinExistence type="predicted"/>
<dbReference type="GO" id="GO:0005524">
    <property type="term" value="F:ATP binding"/>
    <property type="evidence" value="ECO:0007669"/>
    <property type="project" value="UniProtKB-KW"/>
</dbReference>
<dbReference type="Proteomes" id="UP000305888">
    <property type="component" value="Plasmid pD4M1D"/>
</dbReference>
<dbReference type="InterPro" id="IPR005714">
    <property type="entry name" value="ATPase_T3SS_FliI/YscN"/>
</dbReference>
<keyword evidence="7" id="KW-1278">Translocase</keyword>
<dbReference type="InterPro" id="IPR020003">
    <property type="entry name" value="ATPase_a/bsu_AS"/>
</dbReference>
<dbReference type="SMART" id="SM00382">
    <property type="entry name" value="AAA"/>
    <property type="match status" value="1"/>
</dbReference>